<feature type="compositionally biased region" description="Polar residues" evidence="1">
    <location>
        <begin position="64"/>
        <end position="79"/>
    </location>
</feature>
<feature type="region of interest" description="Disordered" evidence="1">
    <location>
        <begin position="324"/>
        <end position="438"/>
    </location>
</feature>
<accession>A0A482WXS8</accession>
<sequence length="490" mass="54487">MTVILKLSILIAVIAFHVQAETKDGGKPSGLAGKANQFLGQAGELAKGGKEMISKTADRVRNGSPKNAKQKSVSESRSVSKMRLVNRRESESDRHHKKQSTGESRRTHRGSAGNHDKSESRQTKHVQEQNVVGKHEKSATKSKKESEYEYYEYYSANSKSLSKHSDGKERQRRSGGERISEEHGEKSKRSAEKKHGTFFNHCKDHHESPGILLKKLGNQLVNKVTGGGKASPEHKKDSAATHKGAKVSPKPSAPNGHISDKKSGDVKIEKTGLNPTDLLKKANTGVQDLVNLAKPNLERLSIRTHSRVARQYFLKKLGNQLRDTRHAGVEASPDRTQEWTALPHTRVFQSNNIRPTPILRPTRHTRKERWDNCSQTPDKERQKGSGKRSTNLDQPESGDKQEATQRANEGGEAGRYKKCENKDNSTGKGSQTRNPILTAGLKQAQEVPTTQAEASNIESQDVKVDGKGSRLIRLLREKDEEVQRLDLDLF</sequence>
<feature type="compositionally biased region" description="Low complexity" evidence="1">
    <location>
        <begin position="151"/>
        <end position="160"/>
    </location>
</feature>
<proteinExistence type="predicted"/>
<gene>
    <name evidence="3" type="ORF">LSTR_LSTR014739</name>
</gene>
<reference evidence="3 4" key="1">
    <citation type="journal article" date="2017" name="Gigascience">
        <title>Genome sequence of the small brown planthopper, Laodelphax striatellus.</title>
        <authorList>
            <person name="Zhu J."/>
            <person name="Jiang F."/>
            <person name="Wang X."/>
            <person name="Yang P."/>
            <person name="Bao Y."/>
            <person name="Zhao W."/>
            <person name="Wang W."/>
            <person name="Lu H."/>
            <person name="Wang Q."/>
            <person name="Cui N."/>
            <person name="Li J."/>
            <person name="Chen X."/>
            <person name="Luo L."/>
            <person name="Yu J."/>
            <person name="Kang L."/>
            <person name="Cui F."/>
        </authorList>
    </citation>
    <scope>NUCLEOTIDE SEQUENCE [LARGE SCALE GENOMIC DNA]</scope>
    <source>
        <strain evidence="3">Lst14</strain>
    </source>
</reference>
<dbReference type="AlphaFoldDB" id="A0A482WXS8"/>
<feature type="region of interest" description="Disordered" evidence="1">
    <location>
        <begin position="223"/>
        <end position="269"/>
    </location>
</feature>
<feature type="compositionally biased region" description="Basic and acidic residues" evidence="1">
    <location>
        <begin position="231"/>
        <end position="240"/>
    </location>
</feature>
<keyword evidence="2" id="KW-0732">Signal</keyword>
<evidence type="ECO:0000256" key="2">
    <source>
        <dbReference type="SAM" id="SignalP"/>
    </source>
</evidence>
<dbReference type="InParanoid" id="A0A482WXS8"/>
<dbReference type="EMBL" id="QKKF02023148">
    <property type="protein sequence ID" value="RZF37850.1"/>
    <property type="molecule type" value="Genomic_DNA"/>
</dbReference>
<protein>
    <submittedName>
        <fullName evidence="3">Uncharacterized protein</fullName>
    </submittedName>
</protein>
<feature type="region of interest" description="Disordered" evidence="1">
    <location>
        <begin position="54"/>
        <end position="193"/>
    </location>
</feature>
<feature type="compositionally biased region" description="Basic and acidic residues" evidence="1">
    <location>
        <begin position="258"/>
        <end position="269"/>
    </location>
</feature>
<comment type="caution">
    <text evidence="3">The sequence shown here is derived from an EMBL/GenBank/DDBJ whole genome shotgun (WGS) entry which is preliminary data.</text>
</comment>
<dbReference type="Proteomes" id="UP000291343">
    <property type="component" value="Unassembled WGS sequence"/>
</dbReference>
<evidence type="ECO:0000256" key="1">
    <source>
        <dbReference type="SAM" id="MobiDB-lite"/>
    </source>
</evidence>
<feature type="compositionally biased region" description="Basic and acidic residues" evidence="1">
    <location>
        <begin position="114"/>
        <end position="147"/>
    </location>
</feature>
<feature type="compositionally biased region" description="Basic and acidic residues" evidence="1">
    <location>
        <begin position="324"/>
        <end position="337"/>
    </location>
</feature>
<feature type="signal peptide" evidence="2">
    <location>
        <begin position="1"/>
        <end position="20"/>
    </location>
</feature>
<feature type="compositionally biased region" description="Basic and acidic residues" evidence="1">
    <location>
        <begin position="412"/>
        <end position="425"/>
    </location>
</feature>
<feature type="chain" id="PRO_5019837088" evidence="2">
    <location>
        <begin position="21"/>
        <end position="490"/>
    </location>
</feature>
<organism evidence="3 4">
    <name type="scientific">Laodelphax striatellus</name>
    <name type="common">Small brown planthopper</name>
    <name type="synonym">Delphax striatella</name>
    <dbReference type="NCBI Taxonomy" id="195883"/>
    <lineage>
        <taxon>Eukaryota</taxon>
        <taxon>Metazoa</taxon>
        <taxon>Ecdysozoa</taxon>
        <taxon>Arthropoda</taxon>
        <taxon>Hexapoda</taxon>
        <taxon>Insecta</taxon>
        <taxon>Pterygota</taxon>
        <taxon>Neoptera</taxon>
        <taxon>Paraneoptera</taxon>
        <taxon>Hemiptera</taxon>
        <taxon>Auchenorrhyncha</taxon>
        <taxon>Fulgoroidea</taxon>
        <taxon>Delphacidae</taxon>
        <taxon>Criomorphinae</taxon>
        <taxon>Laodelphax</taxon>
    </lineage>
</organism>
<feature type="compositionally biased region" description="Polar residues" evidence="1">
    <location>
        <begin position="426"/>
        <end position="435"/>
    </location>
</feature>
<evidence type="ECO:0000313" key="4">
    <source>
        <dbReference type="Proteomes" id="UP000291343"/>
    </source>
</evidence>
<keyword evidence="4" id="KW-1185">Reference proteome</keyword>
<feature type="compositionally biased region" description="Basic and acidic residues" evidence="1">
    <location>
        <begin position="163"/>
        <end position="193"/>
    </location>
</feature>
<name>A0A482WXS8_LAOST</name>
<evidence type="ECO:0000313" key="3">
    <source>
        <dbReference type="EMBL" id="RZF37850.1"/>
    </source>
</evidence>